<dbReference type="EC" id="3.1.3.2" evidence="3"/>
<evidence type="ECO:0000313" key="9">
    <source>
        <dbReference type="Proteomes" id="UP000481153"/>
    </source>
</evidence>
<keyword evidence="4" id="KW-0812">Transmembrane</keyword>
<comment type="similarity">
    <text evidence="3">Belongs to the metallophosphoesterase superfamily. Purple acid phosphatase family.</text>
</comment>
<evidence type="ECO:0000259" key="7">
    <source>
        <dbReference type="Pfam" id="PF16656"/>
    </source>
</evidence>
<dbReference type="Pfam" id="PF14008">
    <property type="entry name" value="Metallophos_C"/>
    <property type="match status" value="1"/>
</dbReference>
<name>A0A6G0WD46_9STRA</name>
<dbReference type="InterPro" id="IPR015914">
    <property type="entry name" value="PAPs_N"/>
</dbReference>
<dbReference type="Pfam" id="PF00149">
    <property type="entry name" value="Metallophos"/>
    <property type="match status" value="1"/>
</dbReference>
<dbReference type="InterPro" id="IPR008963">
    <property type="entry name" value="Purple_acid_Pase-like_N"/>
</dbReference>
<evidence type="ECO:0000313" key="8">
    <source>
        <dbReference type="EMBL" id="KAF0724231.1"/>
    </source>
</evidence>
<dbReference type="Gene3D" id="3.60.21.10">
    <property type="match status" value="1"/>
</dbReference>
<evidence type="ECO:0000256" key="4">
    <source>
        <dbReference type="SAM" id="Phobius"/>
    </source>
</evidence>
<dbReference type="VEuPathDB" id="FungiDB:AeMF1_001306"/>
<keyword evidence="4" id="KW-0472">Membrane</keyword>
<dbReference type="InterPro" id="IPR029052">
    <property type="entry name" value="Metallo-depent_PP-like"/>
</dbReference>
<dbReference type="GO" id="GO:0003993">
    <property type="term" value="F:acid phosphatase activity"/>
    <property type="evidence" value="ECO:0007669"/>
    <property type="project" value="UniProtKB-EC"/>
</dbReference>
<evidence type="ECO:0000256" key="3">
    <source>
        <dbReference type="RuleBase" id="RU361203"/>
    </source>
</evidence>
<evidence type="ECO:0000259" key="6">
    <source>
        <dbReference type="Pfam" id="PF14008"/>
    </source>
</evidence>
<dbReference type="PANTHER" id="PTHR45867">
    <property type="entry name" value="PURPLE ACID PHOSPHATASE"/>
    <property type="match status" value="1"/>
</dbReference>
<feature type="domain" description="Purple acid phosphatase C-terminal" evidence="6">
    <location>
        <begin position="450"/>
        <end position="512"/>
    </location>
</feature>
<dbReference type="GO" id="GO:0046872">
    <property type="term" value="F:metal ion binding"/>
    <property type="evidence" value="ECO:0007669"/>
    <property type="project" value="InterPro"/>
</dbReference>
<dbReference type="InterPro" id="IPR041792">
    <property type="entry name" value="MPP_PAP"/>
</dbReference>
<accession>A0A6G0WD46</accession>
<keyword evidence="2" id="KW-0325">Glycoprotein</keyword>
<dbReference type="SUPFAM" id="SSF49363">
    <property type="entry name" value="Purple acid phosphatase, N-terminal domain"/>
    <property type="match status" value="1"/>
</dbReference>
<evidence type="ECO:0000259" key="5">
    <source>
        <dbReference type="Pfam" id="PF00149"/>
    </source>
</evidence>
<dbReference type="CDD" id="cd00839">
    <property type="entry name" value="MPP_PAPs"/>
    <property type="match status" value="1"/>
</dbReference>
<comment type="caution">
    <text evidence="8">The sequence shown here is derived from an EMBL/GenBank/DDBJ whole genome shotgun (WGS) entry which is preliminary data.</text>
</comment>
<protein>
    <recommendedName>
        <fullName evidence="3">Purple acid phosphatase</fullName>
        <ecNumber evidence="3">3.1.3.2</ecNumber>
    </recommendedName>
</protein>
<dbReference type="EMBL" id="VJMJ01000276">
    <property type="protein sequence ID" value="KAF0724231.1"/>
    <property type="molecule type" value="Genomic_DNA"/>
</dbReference>
<keyword evidence="9" id="KW-1185">Reference proteome</keyword>
<keyword evidence="4" id="KW-1133">Transmembrane helix</keyword>
<evidence type="ECO:0000256" key="2">
    <source>
        <dbReference type="ARBA" id="ARBA00023180"/>
    </source>
</evidence>
<keyword evidence="1" id="KW-0732">Signal</keyword>
<dbReference type="Pfam" id="PF16656">
    <property type="entry name" value="Pur_ac_phosph_N"/>
    <property type="match status" value="1"/>
</dbReference>
<feature type="domain" description="Calcineurin-like phosphoesterase" evidence="5">
    <location>
        <begin position="189"/>
        <end position="422"/>
    </location>
</feature>
<feature type="domain" description="Purple acid phosphatase N-terminal" evidence="7">
    <location>
        <begin position="80"/>
        <end position="176"/>
    </location>
</feature>
<dbReference type="Gene3D" id="2.60.40.380">
    <property type="entry name" value="Purple acid phosphatase-like, N-terminal"/>
    <property type="match status" value="1"/>
</dbReference>
<proteinExistence type="inferred from homology"/>
<dbReference type="PANTHER" id="PTHR45867:SF3">
    <property type="entry name" value="ACID PHOSPHATASE TYPE 7"/>
    <property type="match status" value="1"/>
</dbReference>
<dbReference type="Proteomes" id="UP000481153">
    <property type="component" value="Unassembled WGS sequence"/>
</dbReference>
<reference evidence="8 9" key="1">
    <citation type="submission" date="2019-07" db="EMBL/GenBank/DDBJ databases">
        <title>Genomics analysis of Aphanomyces spp. identifies a new class of oomycete effector associated with host adaptation.</title>
        <authorList>
            <person name="Gaulin E."/>
        </authorList>
    </citation>
    <scope>NUCLEOTIDE SEQUENCE [LARGE SCALE GENOMIC DNA]</scope>
    <source>
        <strain evidence="8 9">ATCC 201684</strain>
    </source>
</reference>
<keyword evidence="3" id="KW-0378">Hydrolase</keyword>
<dbReference type="InterPro" id="IPR025733">
    <property type="entry name" value="PAPs_C"/>
</dbReference>
<comment type="catalytic activity">
    <reaction evidence="3">
        <text>a phosphate monoester + H2O = an alcohol + phosphate</text>
        <dbReference type="Rhea" id="RHEA:15017"/>
        <dbReference type="ChEBI" id="CHEBI:15377"/>
        <dbReference type="ChEBI" id="CHEBI:30879"/>
        <dbReference type="ChEBI" id="CHEBI:43474"/>
        <dbReference type="ChEBI" id="CHEBI:67140"/>
        <dbReference type="EC" id="3.1.3.2"/>
    </reaction>
</comment>
<dbReference type="InterPro" id="IPR004843">
    <property type="entry name" value="Calcineurin-like_PHP"/>
</dbReference>
<feature type="transmembrane region" description="Helical" evidence="4">
    <location>
        <begin position="34"/>
        <end position="53"/>
    </location>
</feature>
<sequence length="518" mass="57876">MRSTERNPATTAQSRYGTLPLPSARPTIRLSKSVLVVPAGFMAVTCLGFHFLLSGPSFGAPLSPRMRLDAVAPELILVEPRQLHLAFAGTSPGTGMTVSWTTYRKVNDSCVWYGVTADDLSLEVQAEPRSYYADDNYTLFTYHATLDSLTPLTQYYYRVGSRANQTLRSAVRRFKTGRPTLPVHANDTFEAAIYADFGERNAEATVRLLTQLKDRVEFIWHVGDISYADNAFHALNADTAALGFVYEKAYNAWMDALEPTMQEVPYMTTVGNHEAECYSPVCIYSREKQAQLSNYSAYNARFRMPSNGALNMWYSWNHGPVHFVSISSETDYDGAPSNNKGTSVENGHFGDQLSWLETDLGRVNRSETPWVIVGCHRPVYGLKVYKANGKPKAKQQALQKAFEPLFLRHKVDVVISGHQHAYERHFPIAESKPHLEGVSLDRSLYRSPTAPVYIVSGSCGSTDGHEPYVDVAAQTWNVLYDNVHYGISTLRANRTALEWAFVHSVDGATIDHFTIVNE</sequence>
<organism evidence="8 9">
    <name type="scientific">Aphanomyces euteiches</name>
    <dbReference type="NCBI Taxonomy" id="100861"/>
    <lineage>
        <taxon>Eukaryota</taxon>
        <taxon>Sar</taxon>
        <taxon>Stramenopiles</taxon>
        <taxon>Oomycota</taxon>
        <taxon>Saprolegniomycetes</taxon>
        <taxon>Saprolegniales</taxon>
        <taxon>Verrucalvaceae</taxon>
        <taxon>Aphanomyces</taxon>
    </lineage>
</organism>
<evidence type="ECO:0000256" key="1">
    <source>
        <dbReference type="ARBA" id="ARBA00022729"/>
    </source>
</evidence>
<dbReference type="AlphaFoldDB" id="A0A6G0WD46"/>
<gene>
    <name evidence="8" type="ORF">Ae201684_017044</name>
</gene>
<dbReference type="SUPFAM" id="SSF56300">
    <property type="entry name" value="Metallo-dependent phosphatases"/>
    <property type="match status" value="1"/>
</dbReference>